<dbReference type="PROSITE" id="PS50531">
    <property type="entry name" value="HTH_IS21"/>
    <property type="match status" value="1"/>
</dbReference>
<evidence type="ECO:0000313" key="3">
    <source>
        <dbReference type="Proteomes" id="UP000294947"/>
    </source>
</evidence>
<dbReference type="EMBL" id="SMKW01000080">
    <property type="protein sequence ID" value="TDD39088.1"/>
    <property type="molecule type" value="Genomic_DNA"/>
</dbReference>
<comment type="caution">
    <text evidence="2">The sequence shown here is derived from an EMBL/GenBank/DDBJ whole genome shotgun (WGS) entry which is preliminary data.</text>
</comment>
<feature type="domain" description="HTH IS21-type" evidence="1">
    <location>
        <begin position="273"/>
        <end position="336"/>
    </location>
</feature>
<keyword evidence="3" id="KW-1185">Reference proteome</keyword>
<dbReference type="Proteomes" id="UP000294947">
    <property type="component" value="Unassembled WGS sequence"/>
</dbReference>
<dbReference type="PANTHER" id="PTHR33498:SF1">
    <property type="entry name" value="TRANSPOSASE FOR INSERTION SEQUENCE ELEMENT IS1557"/>
    <property type="match status" value="1"/>
</dbReference>
<dbReference type="InterPro" id="IPR047951">
    <property type="entry name" value="Transpos_ISL3"/>
</dbReference>
<gene>
    <name evidence="2" type="ORF">E1288_37600</name>
</gene>
<reference evidence="2 3" key="1">
    <citation type="submission" date="2019-03" db="EMBL/GenBank/DDBJ databases">
        <title>Draft genome sequences of novel Actinobacteria.</title>
        <authorList>
            <person name="Sahin N."/>
            <person name="Ay H."/>
            <person name="Saygin H."/>
        </authorList>
    </citation>
    <scope>NUCLEOTIDE SEQUENCE [LARGE SCALE GENOMIC DNA]</scope>
    <source>
        <strain evidence="2 3">7K502</strain>
    </source>
</reference>
<protein>
    <submittedName>
        <fullName evidence="2">ISL3 family transposase</fullName>
    </submittedName>
</protein>
<accession>A0A4R4Y3X6</accession>
<name>A0A4R4Y3X6_9PSEU</name>
<evidence type="ECO:0000259" key="1">
    <source>
        <dbReference type="PROSITE" id="PS50531"/>
    </source>
</evidence>
<sequence>MCDHEWLDVLLPHLTGVVVEQVERAERGVLVWARVEAEDGVCPSCGGRSRRVHSRYHRGLADVSIAGQPVTLRLQVRRFFCDDINCPIRTFAEQVDGLTAKHARRTSPSRAALEHIGLALAGRAGARLAARLGMAAGRSTLLRLVHALPEPEVGTVAVLGVDDFAIRRGRKYATLLIDAVTHRRLDVLPDRKADTVAAWLREHPGVEVVCRDGSAAYAEAIRQAAPKAVQASDRWHLWHNLATAVEKSVVAFAASWSSTPRAADSALAERTRERFAAVHELLNQGVGLLECARRLGWALNTVKRYARAERVEDLLRPPRYGPCLVDAHRDHVRQRMTENIPVTRILAEIREQGYTGSANLLVRYINQGRADPERLMPSPRRLVSWLMSRPKDLPEPTRRHLDDLIASCPRMTTLATRVREFAAILTGRRGQDLATWTTTTRGDALPGFDSYLNGLEKDWDATTAGLTLPYSNGPTEGINNKIKMLKRQTYGKASFSLLRKRILLDQ</sequence>
<dbReference type="InterPro" id="IPR017894">
    <property type="entry name" value="HTH_IS21_transposase_type"/>
</dbReference>
<dbReference type="Pfam" id="PF14690">
    <property type="entry name" value="Zn_ribbon_ISL3"/>
    <property type="match status" value="1"/>
</dbReference>
<dbReference type="AlphaFoldDB" id="A0A4R4Y3X6"/>
<dbReference type="OrthoDB" id="3238779at2"/>
<dbReference type="NCBIfam" id="NF033550">
    <property type="entry name" value="transpos_ISL3"/>
    <property type="match status" value="1"/>
</dbReference>
<proteinExistence type="predicted"/>
<dbReference type="PANTHER" id="PTHR33498">
    <property type="entry name" value="TRANSPOSASE FOR INSERTION SEQUENCE ELEMENT IS1557"/>
    <property type="match status" value="1"/>
</dbReference>
<dbReference type="InterPro" id="IPR029261">
    <property type="entry name" value="Transposase_Znf"/>
</dbReference>
<evidence type="ECO:0000313" key="2">
    <source>
        <dbReference type="EMBL" id="TDD39088.1"/>
    </source>
</evidence>
<dbReference type="Pfam" id="PF01610">
    <property type="entry name" value="DDE_Tnp_ISL3"/>
    <property type="match status" value="2"/>
</dbReference>
<dbReference type="InterPro" id="IPR002560">
    <property type="entry name" value="Transposase_DDE"/>
</dbReference>
<organism evidence="2 3">
    <name type="scientific">Saccharopolyspora elongata</name>
    <dbReference type="NCBI Taxonomy" id="2530387"/>
    <lineage>
        <taxon>Bacteria</taxon>
        <taxon>Bacillati</taxon>
        <taxon>Actinomycetota</taxon>
        <taxon>Actinomycetes</taxon>
        <taxon>Pseudonocardiales</taxon>
        <taxon>Pseudonocardiaceae</taxon>
        <taxon>Saccharopolyspora</taxon>
    </lineage>
</organism>